<comment type="function">
    <text evidence="10">Carrier protein involved in proton-driven auxin influx. Mediates the formation of auxin gradient from developing leaves (site of auxin biosynthesis) to tips by contributing to the loading of auxin in vascular tissues and facilitating acropetal (base to tip) auxin transport within inner tissues of the root apex, and basipetal (tip to base) auxin transport within outer tissues of the root apex. May be involved in lateral roots and nodules formation.</text>
</comment>
<evidence type="ECO:0000313" key="13">
    <source>
        <dbReference type="EMBL" id="KDP47157.1"/>
    </source>
</evidence>
<evidence type="ECO:0000256" key="7">
    <source>
        <dbReference type="ARBA" id="ARBA00022989"/>
    </source>
</evidence>
<evidence type="ECO:0000256" key="9">
    <source>
        <dbReference type="ARBA" id="ARBA00023294"/>
    </source>
</evidence>
<dbReference type="EMBL" id="KK914193">
    <property type="protein sequence ID" value="KDP47157.1"/>
    <property type="molecule type" value="Genomic_DNA"/>
</dbReference>
<keyword evidence="5" id="KW-0769">Symport</keyword>
<feature type="transmembrane region" description="Helical" evidence="11">
    <location>
        <begin position="46"/>
        <end position="69"/>
    </location>
</feature>
<keyword evidence="3" id="KW-0813">Transport</keyword>
<evidence type="ECO:0000256" key="4">
    <source>
        <dbReference type="ARBA" id="ARBA00022692"/>
    </source>
</evidence>
<keyword evidence="8 11" id="KW-0472">Membrane</keyword>
<dbReference type="GO" id="GO:0015293">
    <property type="term" value="F:symporter activity"/>
    <property type="evidence" value="ECO:0007669"/>
    <property type="project" value="UniProtKB-KW"/>
</dbReference>
<feature type="transmembrane region" description="Helical" evidence="11">
    <location>
        <begin position="98"/>
        <end position="119"/>
    </location>
</feature>
<evidence type="ECO:0000259" key="12">
    <source>
        <dbReference type="Pfam" id="PF01490"/>
    </source>
</evidence>
<evidence type="ECO:0000256" key="5">
    <source>
        <dbReference type="ARBA" id="ARBA00022847"/>
    </source>
</evidence>
<keyword evidence="6" id="KW-0029">Amino-acid transport</keyword>
<dbReference type="GO" id="GO:0006865">
    <property type="term" value="P:amino acid transport"/>
    <property type="evidence" value="ECO:0007669"/>
    <property type="project" value="UniProtKB-KW"/>
</dbReference>
<feature type="domain" description="Amino acid transporter transmembrane" evidence="12">
    <location>
        <begin position="3"/>
        <end position="217"/>
    </location>
</feature>
<comment type="subcellular location">
    <subcellularLocation>
        <location evidence="1">Endomembrane system</location>
        <topology evidence="1">Multi-pass membrane protein</topology>
    </subcellularLocation>
</comment>
<dbReference type="OrthoDB" id="40134at2759"/>
<feature type="transmembrane region" description="Helical" evidence="11">
    <location>
        <begin position="140"/>
        <end position="160"/>
    </location>
</feature>
<sequence>MEKISAVLNAVGIVALSFRGHNLVLEIQGTLPSNSKNPSRKVMWRAVLISYPLIAVCLFPLAIVGFWAYGDKMFNKVGNISIVLEFYNQKASKVMKGIMYMLVIVKCFSSFQIYAMPVFDNLELRYINIKNSRCSRWVRFSLRVLFGVLTFFVAITFPFLPSLAALIGGMALPLTFVYPCFMWISIKKPRRNGSMWGLNLGLGCLGLLLSSSLVMAAIWNLATKGLKANFFKP</sequence>
<comment type="similarity">
    <text evidence="2">Belongs to the amino acid/polyamine transporter 2 family. Amino acid/auxin permease (AAAP) (TC 2.A.18.1) subfamily.</text>
</comment>
<feature type="transmembrane region" description="Helical" evidence="11">
    <location>
        <begin position="166"/>
        <end position="186"/>
    </location>
</feature>
<evidence type="ECO:0000256" key="1">
    <source>
        <dbReference type="ARBA" id="ARBA00004127"/>
    </source>
</evidence>
<keyword evidence="4 11" id="KW-0812">Transmembrane</keyword>
<dbReference type="PANTHER" id="PTHR48017">
    <property type="entry name" value="OS05G0424000 PROTEIN-RELATED"/>
    <property type="match status" value="1"/>
</dbReference>
<evidence type="ECO:0000256" key="8">
    <source>
        <dbReference type="ARBA" id="ARBA00023136"/>
    </source>
</evidence>
<feature type="transmembrane region" description="Helical" evidence="11">
    <location>
        <begin position="198"/>
        <end position="222"/>
    </location>
</feature>
<dbReference type="GO" id="GO:0012505">
    <property type="term" value="C:endomembrane system"/>
    <property type="evidence" value="ECO:0007669"/>
    <property type="project" value="UniProtKB-SubCell"/>
</dbReference>
<dbReference type="GO" id="GO:0009734">
    <property type="term" value="P:auxin-activated signaling pathway"/>
    <property type="evidence" value="ECO:0007669"/>
    <property type="project" value="UniProtKB-KW"/>
</dbReference>
<protein>
    <recommendedName>
        <fullName evidence="12">Amino acid transporter transmembrane domain-containing protein</fullName>
    </recommendedName>
</protein>
<dbReference type="InterPro" id="IPR013057">
    <property type="entry name" value="AA_transpt_TM"/>
</dbReference>
<reference evidence="13 14" key="1">
    <citation type="journal article" date="2014" name="PLoS ONE">
        <title>Global Analysis of Gene Expression Profiles in Physic Nut (Jatropha curcas L.) Seedlings Exposed to Salt Stress.</title>
        <authorList>
            <person name="Zhang L."/>
            <person name="Zhang C."/>
            <person name="Wu P."/>
            <person name="Chen Y."/>
            <person name="Li M."/>
            <person name="Jiang H."/>
            <person name="Wu G."/>
        </authorList>
    </citation>
    <scope>NUCLEOTIDE SEQUENCE [LARGE SCALE GENOMIC DNA]</scope>
    <source>
        <strain evidence="14">cv. GZQX0401</strain>
        <tissue evidence="13">Young leaves</tissue>
    </source>
</reference>
<proteinExistence type="inferred from homology"/>
<evidence type="ECO:0000256" key="10">
    <source>
        <dbReference type="ARBA" id="ARBA00045588"/>
    </source>
</evidence>
<evidence type="ECO:0000256" key="11">
    <source>
        <dbReference type="SAM" id="Phobius"/>
    </source>
</evidence>
<evidence type="ECO:0000256" key="2">
    <source>
        <dbReference type="ARBA" id="ARBA00005590"/>
    </source>
</evidence>
<dbReference type="Proteomes" id="UP000027138">
    <property type="component" value="Unassembled WGS sequence"/>
</dbReference>
<keyword evidence="14" id="KW-1185">Reference proteome</keyword>
<keyword evidence="9" id="KW-0927">Auxin signaling pathway</keyword>
<gene>
    <name evidence="13" type="ORF">JCGZ_00048</name>
</gene>
<evidence type="ECO:0000313" key="14">
    <source>
        <dbReference type="Proteomes" id="UP000027138"/>
    </source>
</evidence>
<evidence type="ECO:0000256" key="6">
    <source>
        <dbReference type="ARBA" id="ARBA00022970"/>
    </source>
</evidence>
<dbReference type="Pfam" id="PF01490">
    <property type="entry name" value="Aa_trans"/>
    <property type="match status" value="1"/>
</dbReference>
<keyword evidence="7 11" id="KW-1133">Transmembrane helix</keyword>
<organism evidence="13 14">
    <name type="scientific">Jatropha curcas</name>
    <name type="common">Barbados nut</name>
    <dbReference type="NCBI Taxonomy" id="180498"/>
    <lineage>
        <taxon>Eukaryota</taxon>
        <taxon>Viridiplantae</taxon>
        <taxon>Streptophyta</taxon>
        <taxon>Embryophyta</taxon>
        <taxon>Tracheophyta</taxon>
        <taxon>Spermatophyta</taxon>
        <taxon>Magnoliopsida</taxon>
        <taxon>eudicotyledons</taxon>
        <taxon>Gunneridae</taxon>
        <taxon>Pentapetalae</taxon>
        <taxon>rosids</taxon>
        <taxon>fabids</taxon>
        <taxon>Malpighiales</taxon>
        <taxon>Euphorbiaceae</taxon>
        <taxon>Crotonoideae</taxon>
        <taxon>Jatropheae</taxon>
        <taxon>Jatropha</taxon>
    </lineage>
</organism>
<evidence type="ECO:0000256" key="3">
    <source>
        <dbReference type="ARBA" id="ARBA00022448"/>
    </source>
</evidence>
<dbReference type="AlphaFoldDB" id="A0A067LFH5"/>
<name>A0A067LFH5_JATCU</name>
<dbReference type="STRING" id="180498.A0A067LFH5"/>
<accession>A0A067LFH5</accession>